<dbReference type="EMBL" id="RJTJ01000008">
    <property type="protein sequence ID" value="RUM06767.1"/>
    <property type="molecule type" value="Genomic_DNA"/>
</dbReference>
<dbReference type="RefSeq" id="WP_126908948.1">
    <property type="nucleotide sequence ID" value="NZ_ML133755.1"/>
</dbReference>
<comment type="caution">
    <text evidence="1">The sequence shown here is derived from an EMBL/GenBank/DDBJ whole genome shotgun (WGS) entry which is preliminary data.</text>
</comment>
<dbReference type="AlphaFoldDB" id="A0A432P3N4"/>
<protein>
    <submittedName>
        <fullName evidence="1">Uncharacterized protein</fullName>
    </submittedName>
</protein>
<sequence length="129" mass="14355">MTRRSDFFSMLDGEFAEGGEILDILRIAVNDPNAELTERERCRLFMGRYLYAAAVEATNRATQEFSIAPVDLMADFWAMAGEAVACVTVQAFDSSPRARRAVRKVAKESVMSGYDHLMALVDKHDGRSA</sequence>
<evidence type="ECO:0000313" key="2">
    <source>
        <dbReference type="Proteomes" id="UP000278081"/>
    </source>
</evidence>
<evidence type="ECO:0000313" key="1">
    <source>
        <dbReference type="EMBL" id="RUM06767.1"/>
    </source>
</evidence>
<name>A0A432P3N4_9HYPH</name>
<dbReference type="Proteomes" id="UP000278081">
    <property type="component" value="Unassembled WGS sequence"/>
</dbReference>
<reference evidence="1 2" key="1">
    <citation type="submission" date="2018-11" db="EMBL/GenBank/DDBJ databases">
        <title>Rhizobium chutanense sp. nov., isolated from root nodules of Phaseolus vulgaris in China.</title>
        <authorList>
            <person name="Huo Y."/>
        </authorList>
    </citation>
    <scope>NUCLEOTIDE SEQUENCE [LARGE SCALE GENOMIC DNA]</scope>
    <source>
        <strain evidence="1 2">C16</strain>
    </source>
</reference>
<organism evidence="1 2">
    <name type="scientific">Rhizobium chutanense</name>
    <dbReference type="NCBI Taxonomy" id="2035448"/>
    <lineage>
        <taxon>Bacteria</taxon>
        <taxon>Pseudomonadati</taxon>
        <taxon>Pseudomonadota</taxon>
        <taxon>Alphaproteobacteria</taxon>
        <taxon>Hyphomicrobiales</taxon>
        <taxon>Rhizobiaceae</taxon>
        <taxon>Rhizobium/Agrobacterium group</taxon>
        <taxon>Rhizobium</taxon>
    </lineage>
</organism>
<proteinExistence type="predicted"/>
<gene>
    <name evidence="1" type="ORF">EFR84_11235</name>
</gene>
<accession>A0A432P3N4</accession>